<reference evidence="5 6" key="1">
    <citation type="submission" date="2021-08" db="EMBL/GenBank/DDBJ databases">
        <title>Comparative Genomics Analysis of the Genus Qipengyuania Reveals Extensive Genetic Diversity and Metabolic Versatility, Including the Description of Fifteen Novel Species.</title>
        <authorList>
            <person name="Liu Y."/>
        </authorList>
    </citation>
    <scope>NUCLEOTIDE SEQUENCE [LARGE SCALE GENOMIC DNA]</scope>
    <source>
        <strain evidence="5 6">1NDH13</strain>
    </source>
</reference>
<dbReference type="Pfam" id="PF00486">
    <property type="entry name" value="Trans_reg_C"/>
    <property type="match status" value="1"/>
</dbReference>
<dbReference type="CDD" id="cd00383">
    <property type="entry name" value="trans_reg_C"/>
    <property type="match status" value="1"/>
</dbReference>
<feature type="domain" description="OmpR/PhoB-type" evidence="4">
    <location>
        <begin position="112"/>
        <end position="210"/>
    </location>
</feature>
<evidence type="ECO:0000256" key="2">
    <source>
        <dbReference type="PROSITE-ProRule" id="PRU01091"/>
    </source>
</evidence>
<proteinExistence type="predicted"/>
<evidence type="ECO:0000313" key="5">
    <source>
        <dbReference type="EMBL" id="QZD88866.1"/>
    </source>
</evidence>
<dbReference type="InterPro" id="IPR036388">
    <property type="entry name" value="WH-like_DNA-bd_sf"/>
</dbReference>
<dbReference type="InterPro" id="IPR001867">
    <property type="entry name" value="OmpR/PhoB-type_DNA-bd"/>
</dbReference>
<name>A0ABX8ZIQ5_9SPHN</name>
<gene>
    <name evidence="5" type="ORF">K3148_08320</name>
</gene>
<organism evidence="5 6">
    <name type="scientific">Qipengyuania aurantiaca</name>
    <dbReference type="NCBI Taxonomy" id="2867233"/>
    <lineage>
        <taxon>Bacteria</taxon>
        <taxon>Pseudomonadati</taxon>
        <taxon>Pseudomonadota</taxon>
        <taxon>Alphaproteobacteria</taxon>
        <taxon>Sphingomonadales</taxon>
        <taxon>Erythrobacteraceae</taxon>
        <taxon>Qipengyuania</taxon>
    </lineage>
</organism>
<keyword evidence="1 2" id="KW-0238">DNA-binding</keyword>
<evidence type="ECO:0000256" key="3">
    <source>
        <dbReference type="SAM" id="MobiDB-lite"/>
    </source>
</evidence>
<dbReference type="RefSeq" id="WP_221424376.1">
    <property type="nucleotide sequence ID" value="NZ_CP081295.1"/>
</dbReference>
<dbReference type="EMBL" id="CP081295">
    <property type="protein sequence ID" value="QZD88866.1"/>
    <property type="molecule type" value="Genomic_DNA"/>
</dbReference>
<dbReference type="Proteomes" id="UP000824281">
    <property type="component" value="Chromosome"/>
</dbReference>
<dbReference type="InterPro" id="IPR016032">
    <property type="entry name" value="Sig_transdc_resp-reg_C-effctor"/>
</dbReference>
<sequence>MELAEYTWLSVAPAPPGRWDLRMLGWGLRSDFRAASLRRGVPVLLDWRIGFRCSDWREVPNKQSAICVGVDEPEVRAQLIGEGFGDALPMEVALVELAARLLKLDGLERQIPRQQRIGPVLLDLFHRDAKVSGTWIGLHPREFGLLWRLAETPHRPVGKKELLRDVWRLKHEPETNSLEVHVSRLRAKLSVSGVGWVVQTHESGGYQIGKRPSVEYLRVDRVQPIAQDCGPEQPRMVQSHASRKSRYD</sequence>
<protein>
    <submittedName>
        <fullName evidence="5">Winged helix-turn-helix domain-containing protein</fullName>
    </submittedName>
</protein>
<feature type="DNA-binding region" description="OmpR/PhoB-type" evidence="2">
    <location>
        <begin position="112"/>
        <end position="210"/>
    </location>
</feature>
<dbReference type="SUPFAM" id="SSF46894">
    <property type="entry name" value="C-terminal effector domain of the bipartite response regulators"/>
    <property type="match status" value="1"/>
</dbReference>
<evidence type="ECO:0000256" key="1">
    <source>
        <dbReference type="ARBA" id="ARBA00023125"/>
    </source>
</evidence>
<keyword evidence="6" id="KW-1185">Reference proteome</keyword>
<evidence type="ECO:0000313" key="6">
    <source>
        <dbReference type="Proteomes" id="UP000824281"/>
    </source>
</evidence>
<dbReference type="Gene3D" id="1.10.10.10">
    <property type="entry name" value="Winged helix-like DNA-binding domain superfamily/Winged helix DNA-binding domain"/>
    <property type="match status" value="1"/>
</dbReference>
<feature type="region of interest" description="Disordered" evidence="3">
    <location>
        <begin position="227"/>
        <end position="248"/>
    </location>
</feature>
<dbReference type="PROSITE" id="PS51755">
    <property type="entry name" value="OMPR_PHOB"/>
    <property type="match status" value="1"/>
</dbReference>
<dbReference type="SMART" id="SM00862">
    <property type="entry name" value="Trans_reg_C"/>
    <property type="match status" value="1"/>
</dbReference>
<evidence type="ECO:0000259" key="4">
    <source>
        <dbReference type="PROSITE" id="PS51755"/>
    </source>
</evidence>
<accession>A0ABX8ZIQ5</accession>